<name>A0ABV1EMF7_9FIRM</name>
<feature type="chain" id="PRO_5045334992" evidence="1">
    <location>
        <begin position="25"/>
        <end position="271"/>
    </location>
</feature>
<evidence type="ECO:0000313" key="4">
    <source>
        <dbReference type="EMBL" id="MEQ2455274.1"/>
    </source>
</evidence>
<keyword evidence="5" id="KW-1185">Reference proteome</keyword>
<dbReference type="EMBL" id="JBBMFT010000001">
    <property type="protein sequence ID" value="MEQ2455274.1"/>
    <property type="molecule type" value="Genomic_DNA"/>
</dbReference>
<feature type="signal peptide" evidence="1">
    <location>
        <begin position="1"/>
        <end position="24"/>
    </location>
</feature>
<dbReference type="Proteomes" id="UP001440599">
    <property type="component" value="Unassembled WGS sequence"/>
</dbReference>
<evidence type="ECO:0000256" key="1">
    <source>
        <dbReference type="SAM" id="SignalP"/>
    </source>
</evidence>
<evidence type="ECO:0000313" key="5">
    <source>
        <dbReference type="Proteomes" id="UP001440599"/>
    </source>
</evidence>
<comment type="caution">
    <text evidence="4">The sequence shown here is derived from an EMBL/GenBank/DDBJ whole genome shotgun (WGS) entry which is preliminary data.</text>
</comment>
<organism evidence="4 5">
    <name type="scientific">Flavonifractor hominis</name>
    <dbReference type="NCBI Taxonomy" id="3133178"/>
    <lineage>
        <taxon>Bacteria</taxon>
        <taxon>Bacillati</taxon>
        <taxon>Bacillota</taxon>
        <taxon>Clostridia</taxon>
        <taxon>Eubacteriales</taxon>
        <taxon>Oscillospiraceae</taxon>
        <taxon>Flavonifractor</taxon>
    </lineage>
</organism>
<dbReference type="SUPFAM" id="SSF55383">
    <property type="entry name" value="Copper amine oxidase, domain N"/>
    <property type="match status" value="1"/>
</dbReference>
<sequence>MQKRALCALVSLALCATLAGPTFAAESGVEFVVNGTALETKVASEVVDGNTYVSYWPIVKALYPSATATWVNSQAEVTAPGLSLRIKPGAKYIEANGRYLYVPDGVKSDANNILVPVRTLCKALGAVVSWDGTNSDILITSGSGPITSGEQTYQADVVYWLSRIINAESGNQSLEGKIAVGNVVLNRVASSKFPNTVYEVIFQRNQFTPARNGSIYRTPNAESVIAAKLCLEGVNTAGNALYFVNPVTAPGSWASRNRPYVATIGAHAFFA</sequence>
<keyword evidence="1" id="KW-0732">Signal</keyword>
<dbReference type="Pfam" id="PF07486">
    <property type="entry name" value="Hydrolase_2"/>
    <property type="match status" value="1"/>
</dbReference>
<dbReference type="InterPro" id="IPR012854">
    <property type="entry name" value="Cu_amine_oxidase-like_N"/>
</dbReference>
<feature type="domain" description="Cell wall hydrolase SleB" evidence="2">
    <location>
        <begin position="172"/>
        <end position="270"/>
    </location>
</feature>
<dbReference type="InterPro" id="IPR036582">
    <property type="entry name" value="Mao_N_sf"/>
</dbReference>
<dbReference type="Pfam" id="PF07833">
    <property type="entry name" value="Cu_amine_oxidN1"/>
    <property type="match status" value="1"/>
</dbReference>
<feature type="domain" description="Copper amine oxidase-like N-terminal" evidence="3">
    <location>
        <begin position="32"/>
        <end position="138"/>
    </location>
</feature>
<dbReference type="Gene3D" id="1.10.10.2520">
    <property type="entry name" value="Cell wall hydrolase SleB, domain 1"/>
    <property type="match status" value="1"/>
</dbReference>
<dbReference type="GO" id="GO:0016787">
    <property type="term" value="F:hydrolase activity"/>
    <property type="evidence" value="ECO:0007669"/>
    <property type="project" value="UniProtKB-KW"/>
</dbReference>
<gene>
    <name evidence="4" type="ORF">WMO45_01970</name>
</gene>
<proteinExistence type="predicted"/>
<evidence type="ECO:0000259" key="2">
    <source>
        <dbReference type="Pfam" id="PF07486"/>
    </source>
</evidence>
<accession>A0ABV1EMF7</accession>
<protein>
    <submittedName>
        <fullName evidence="4">Cell wall hydrolase</fullName>
    </submittedName>
</protein>
<dbReference type="InterPro" id="IPR042047">
    <property type="entry name" value="SleB_dom1"/>
</dbReference>
<keyword evidence="4" id="KW-0378">Hydrolase</keyword>
<dbReference type="Gene3D" id="6.20.240.60">
    <property type="match status" value="1"/>
</dbReference>
<reference evidence="4 5" key="1">
    <citation type="submission" date="2024-03" db="EMBL/GenBank/DDBJ databases">
        <title>Human intestinal bacterial collection.</title>
        <authorList>
            <person name="Pauvert C."/>
            <person name="Hitch T.C.A."/>
            <person name="Clavel T."/>
        </authorList>
    </citation>
    <scope>NUCLEOTIDE SEQUENCE [LARGE SCALE GENOMIC DNA]</scope>
    <source>
        <strain evidence="4 5">CLA-AP-H34</strain>
    </source>
</reference>
<dbReference type="InterPro" id="IPR011105">
    <property type="entry name" value="Cell_wall_hydrolase_SleB"/>
</dbReference>
<evidence type="ECO:0000259" key="3">
    <source>
        <dbReference type="Pfam" id="PF07833"/>
    </source>
</evidence>
<dbReference type="RefSeq" id="WP_349138972.1">
    <property type="nucleotide sequence ID" value="NZ_JBBMFT010000001.1"/>
</dbReference>